<dbReference type="AlphaFoldDB" id="A0A9P0KLI7"/>
<proteinExistence type="predicted"/>
<keyword evidence="3" id="KW-1185">Reference proteome</keyword>
<evidence type="ECO:0000259" key="1">
    <source>
        <dbReference type="Pfam" id="PF03184"/>
    </source>
</evidence>
<dbReference type="EMBL" id="CAKOFQ010006868">
    <property type="protein sequence ID" value="CAH1977969.1"/>
    <property type="molecule type" value="Genomic_DNA"/>
</dbReference>
<organism evidence="2 3">
    <name type="scientific">Acanthoscelides obtectus</name>
    <name type="common">Bean weevil</name>
    <name type="synonym">Bruchus obtectus</name>
    <dbReference type="NCBI Taxonomy" id="200917"/>
    <lineage>
        <taxon>Eukaryota</taxon>
        <taxon>Metazoa</taxon>
        <taxon>Ecdysozoa</taxon>
        <taxon>Arthropoda</taxon>
        <taxon>Hexapoda</taxon>
        <taxon>Insecta</taxon>
        <taxon>Pterygota</taxon>
        <taxon>Neoptera</taxon>
        <taxon>Endopterygota</taxon>
        <taxon>Coleoptera</taxon>
        <taxon>Polyphaga</taxon>
        <taxon>Cucujiformia</taxon>
        <taxon>Chrysomeloidea</taxon>
        <taxon>Chrysomelidae</taxon>
        <taxon>Bruchinae</taxon>
        <taxon>Bruchini</taxon>
        <taxon>Acanthoscelides</taxon>
    </lineage>
</organism>
<dbReference type="Proteomes" id="UP001152888">
    <property type="component" value="Unassembled WGS sequence"/>
</dbReference>
<reference evidence="2" key="1">
    <citation type="submission" date="2022-03" db="EMBL/GenBank/DDBJ databases">
        <authorList>
            <person name="Sayadi A."/>
        </authorList>
    </citation>
    <scope>NUCLEOTIDE SEQUENCE</scope>
</reference>
<protein>
    <recommendedName>
        <fullName evidence="1">DDE-1 domain-containing protein</fullName>
    </recommendedName>
</protein>
<dbReference type="InterPro" id="IPR004875">
    <property type="entry name" value="DDE_SF_endonuclease_dom"/>
</dbReference>
<dbReference type="Pfam" id="PF03184">
    <property type="entry name" value="DDE_1"/>
    <property type="match status" value="1"/>
</dbReference>
<sequence>MLFCLLPNATHILQPCDVAVFKALKVAWKDVVMRQKQDSQKSITKTNFAPLFKNAFDKAIKPETIMAGFRVTGLFPFDPNERKLINLNH</sequence>
<dbReference type="OrthoDB" id="6764961at2759"/>
<evidence type="ECO:0000313" key="2">
    <source>
        <dbReference type="EMBL" id="CAH1977969.1"/>
    </source>
</evidence>
<accession>A0A9P0KLI7</accession>
<name>A0A9P0KLI7_ACAOB</name>
<dbReference type="GO" id="GO:0003676">
    <property type="term" value="F:nucleic acid binding"/>
    <property type="evidence" value="ECO:0007669"/>
    <property type="project" value="InterPro"/>
</dbReference>
<evidence type="ECO:0000313" key="3">
    <source>
        <dbReference type="Proteomes" id="UP001152888"/>
    </source>
</evidence>
<comment type="caution">
    <text evidence="2">The sequence shown here is derived from an EMBL/GenBank/DDBJ whole genome shotgun (WGS) entry which is preliminary data.</text>
</comment>
<gene>
    <name evidence="2" type="ORF">ACAOBT_LOCUS12990</name>
</gene>
<feature type="domain" description="DDE-1" evidence="1">
    <location>
        <begin position="5"/>
        <end position="69"/>
    </location>
</feature>